<evidence type="ECO:0000313" key="3">
    <source>
        <dbReference type="Proteomes" id="UP000886520"/>
    </source>
</evidence>
<keyword evidence="1" id="KW-1133">Transmembrane helix</keyword>
<keyword evidence="1" id="KW-0812">Transmembrane</keyword>
<proteinExistence type="predicted"/>
<dbReference type="AlphaFoldDB" id="A0A9D4V5U5"/>
<keyword evidence="3" id="KW-1185">Reference proteome</keyword>
<dbReference type="EMBL" id="JABFUD020000005">
    <property type="protein sequence ID" value="KAI5079967.1"/>
    <property type="molecule type" value="Genomic_DNA"/>
</dbReference>
<feature type="transmembrane region" description="Helical" evidence="1">
    <location>
        <begin position="20"/>
        <end position="41"/>
    </location>
</feature>
<evidence type="ECO:0000256" key="1">
    <source>
        <dbReference type="SAM" id="Phobius"/>
    </source>
</evidence>
<sequence length="75" mass="9116">MQLTRRKVIVTSILPFHELITLIVKLFFTWNVELMLILHFMNPRANFELHLKEFIFPCCSYKKLLQRDTFVFVNE</sequence>
<gene>
    <name evidence="2" type="ORF">GOP47_0005446</name>
</gene>
<reference evidence="2 3" key="1">
    <citation type="submission" date="2021-01" db="EMBL/GenBank/DDBJ databases">
        <title>Adiantum capillus-veneris genome.</title>
        <authorList>
            <person name="Fang Y."/>
            <person name="Liao Q."/>
        </authorList>
    </citation>
    <scope>NUCLEOTIDE SEQUENCE [LARGE SCALE GENOMIC DNA]</scope>
    <source>
        <strain evidence="2">H3</strain>
        <tissue evidence="2">Leaf</tissue>
    </source>
</reference>
<name>A0A9D4V5U5_ADICA</name>
<organism evidence="2 3">
    <name type="scientific">Adiantum capillus-veneris</name>
    <name type="common">Maidenhair fern</name>
    <dbReference type="NCBI Taxonomy" id="13818"/>
    <lineage>
        <taxon>Eukaryota</taxon>
        <taxon>Viridiplantae</taxon>
        <taxon>Streptophyta</taxon>
        <taxon>Embryophyta</taxon>
        <taxon>Tracheophyta</taxon>
        <taxon>Polypodiopsida</taxon>
        <taxon>Polypodiidae</taxon>
        <taxon>Polypodiales</taxon>
        <taxon>Pteridineae</taxon>
        <taxon>Pteridaceae</taxon>
        <taxon>Vittarioideae</taxon>
        <taxon>Adiantum</taxon>
    </lineage>
</organism>
<accession>A0A9D4V5U5</accession>
<dbReference type="Proteomes" id="UP000886520">
    <property type="component" value="Chromosome 5"/>
</dbReference>
<keyword evidence="1" id="KW-0472">Membrane</keyword>
<comment type="caution">
    <text evidence="2">The sequence shown here is derived from an EMBL/GenBank/DDBJ whole genome shotgun (WGS) entry which is preliminary data.</text>
</comment>
<protein>
    <submittedName>
        <fullName evidence="2">Uncharacterized protein</fullName>
    </submittedName>
</protein>
<evidence type="ECO:0000313" key="2">
    <source>
        <dbReference type="EMBL" id="KAI5079967.1"/>
    </source>
</evidence>